<name>A0A0L0N777_TOLOC</name>
<feature type="region of interest" description="Disordered" evidence="1">
    <location>
        <begin position="1"/>
        <end position="111"/>
    </location>
</feature>
<evidence type="ECO:0000313" key="3">
    <source>
        <dbReference type="Proteomes" id="UP000036947"/>
    </source>
</evidence>
<gene>
    <name evidence="2" type="ORF">TOPH_05320</name>
</gene>
<protein>
    <submittedName>
        <fullName evidence="2">Uncharacterized protein</fullName>
    </submittedName>
</protein>
<accession>A0A0L0N777</accession>
<keyword evidence="3" id="KW-1185">Reference proteome</keyword>
<reference evidence="2 3" key="1">
    <citation type="journal article" date="2015" name="BMC Genomics">
        <title>The genome of the truffle-parasite Tolypocladium ophioglossoides and the evolution of antifungal peptaibiotics.</title>
        <authorList>
            <person name="Quandt C.A."/>
            <person name="Bushley K.E."/>
            <person name="Spatafora J.W."/>
        </authorList>
    </citation>
    <scope>NUCLEOTIDE SEQUENCE [LARGE SCALE GENOMIC DNA]</scope>
    <source>
        <strain evidence="2 3">CBS 100239</strain>
    </source>
</reference>
<sequence>MTSNPSALGVDRTTATAVGTMYASRDPQARRTTPEERKHPQDAVGAVRRQSLHHGQRGKGGSLKSAEQRRPERPACQARSTRTRLAPRRSNGSSKGRSQTGRKLLEKNRQGAARWTHALSVRCIEEAGIRRPRLAPHWNGESQQPPALDRGSEIGHVRLWTKSRNDGIFYIPVYEVGCTAGRHAGSILPDCTRAVR</sequence>
<feature type="compositionally biased region" description="Basic and acidic residues" evidence="1">
    <location>
        <begin position="27"/>
        <end position="41"/>
    </location>
</feature>
<comment type="caution">
    <text evidence="2">The sequence shown here is derived from an EMBL/GenBank/DDBJ whole genome shotgun (WGS) entry which is preliminary data.</text>
</comment>
<dbReference type="AlphaFoldDB" id="A0A0L0N777"/>
<evidence type="ECO:0000313" key="2">
    <source>
        <dbReference type="EMBL" id="KND89973.1"/>
    </source>
</evidence>
<organism evidence="2 3">
    <name type="scientific">Tolypocladium ophioglossoides (strain CBS 100239)</name>
    <name type="common">Snaketongue truffleclub</name>
    <name type="synonym">Elaphocordyceps ophioglossoides</name>
    <dbReference type="NCBI Taxonomy" id="1163406"/>
    <lineage>
        <taxon>Eukaryota</taxon>
        <taxon>Fungi</taxon>
        <taxon>Dikarya</taxon>
        <taxon>Ascomycota</taxon>
        <taxon>Pezizomycotina</taxon>
        <taxon>Sordariomycetes</taxon>
        <taxon>Hypocreomycetidae</taxon>
        <taxon>Hypocreales</taxon>
        <taxon>Ophiocordycipitaceae</taxon>
        <taxon>Tolypocladium</taxon>
    </lineage>
</organism>
<evidence type="ECO:0000256" key="1">
    <source>
        <dbReference type="SAM" id="MobiDB-lite"/>
    </source>
</evidence>
<feature type="compositionally biased region" description="Polar residues" evidence="1">
    <location>
        <begin position="90"/>
        <end position="101"/>
    </location>
</feature>
<dbReference type="EMBL" id="LFRF01000015">
    <property type="protein sequence ID" value="KND89973.1"/>
    <property type="molecule type" value="Genomic_DNA"/>
</dbReference>
<proteinExistence type="predicted"/>
<dbReference type="Proteomes" id="UP000036947">
    <property type="component" value="Unassembled WGS sequence"/>
</dbReference>